<evidence type="ECO:0000313" key="3">
    <source>
        <dbReference type="RefSeq" id="XP_027343927.1"/>
    </source>
</evidence>
<organism evidence="2 3">
    <name type="scientific">Abrus precatorius</name>
    <name type="common">Indian licorice</name>
    <name type="synonym">Glycine abrus</name>
    <dbReference type="NCBI Taxonomy" id="3816"/>
    <lineage>
        <taxon>Eukaryota</taxon>
        <taxon>Viridiplantae</taxon>
        <taxon>Streptophyta</taxon>
        <taxon>Embryophyta</taxon>
        <taxon>Tracheophyta</taxon>
        <taxon>Spermatophyta</taxon>
        <taxon>Magnoliopsida</taxon>
        <taxon>eudicotyledons</taxon>
        <taxon>Gunneridae</taxon>
        <taxon>Pentapetalae</taxon>
        <taxon>rosids</taxon>
        <taxon>fabids</taxon>
        <taxon>Fabales</taxon>
        <taxon>Fabaceae</taxon>
        <taxon>Papilionoideae</taxon>
        <taxon>50 kb inversion clade</taxon>
        <taxon>NPAAA clade</taxon>
        <taxon>indigoferoid/millettioid clade</taxon>
        <taxon>Abreae</taxon>
        <taxon>Abrus</taxon>
    </lineage>
</organism>
<dbReference type="AlphaFoldDB" id="A0A8B8KJB4"/>
<feature type="region of interest" description="Disordered" evidence="1">
    <location>
        <begin position="75"/>
        <end position="115"/>
    </location>
</feature>
<dbReference type="RefSeq" id="XP_027343927.1">
    <property type="nucleotide sequence ID" value="XM_027488126.1"/>
</dbReference>
<keyword evidence="2" id="KW-1185">Reference proteome</keyword>
<dbReference type="PANTHER" id="PTHR35103">
    <property type="entry name" value="OS06G0115700 PROTEIN"/>
    <property type="match status" value="1"/>
</dbReference>
<accession>A0A8B8KJB4</accession>
<protein>
    <submittedName>
        <fullName evidence="3">Uncharacterized protein LOC113856340</fullName>
    </submittedName>
</protein>
<evidence type="ECO:0000313" key="2">
    <source>
        <dbReference type="Proteomes" id="UP000694853"/>
    </source>
</evidence>
<dbReference type="KEGG" id="aprc:113856340"/>
<feature type="region of interest" description="Disordered" evidence="1">
    <location>
        <begin position="163"/>
        <end position="225"/>
    </location>
</feature>
<dbReference type="Proteomes" id="UP000694853">
    <property type="component" value="Unplaced"/>
</dbReference>
<reference evidence="2" key="1">
    <citation type="journal article" date="2019" name="Toxins">
        <title>Detection of Abrin-Like and Prepropulchellin-Like Toxin Genes and Transcripts Using Whole Genome Sequencing and Full-Length Transcript Sequencing of Abrus precatorius.</title>
        <authorList>
            <person name="Hovde B.T."/>
            <person name="Daligault H.E."/>
            <person name="Hanschen E.R."/>
            <person name="Kunde Y.A."/>
            <person name="Johnson M.B."/>
            <person name="Starkenburg S.R."/>
            <person name="Johnson S.L."/>
        </authorList>
    </citation>
    <scope>NUCLEOTIDE SEQUENCE [LARGE SCALE GENOMIC DNA]</scope>
</reference>
<dbReference type="PANTHER" id="PTHR35103:SF1">
    <property type="entry name" value="OS06G0115700 PROTEIN"/>
    <property type="match status" value="1"/>
</dbReference>
<evidence type="ECO:0000256" key="1">
    <source>
        <dbReference type="SAM" id="MobiDB-lite"/>
    </source>
</evidence>
<feature type="compositionally biased region" description="Basic and acidic residues" evidence="1">
    <location>
        <begin position="183"/>
        <end position="192"/>
    </location>
</feature>
<reference evidence="3" key="2">
    <citation type="submission" date="2025-08" db="UniProtKB">
        <authorList>
            <consortium name="RefSeq"/>
        </authorList>
    </citation>
    <scope>IDENTIFICATION</scope>
    <source>
        <tissue evidence="3">Young leaves</tissue>
    </source>
</reference>
<dbReference type="GeneID" id="113856340"/>
<gene>
    <name evidence="3" type="primary">LOC113856340</name>
</gene>
<proteinExistence type="predicted"/>
<dbReference type="OrthoDB" id="1723663at2759"/>
<sequence length="225" mass="25000">MVVSLGPGKFYGTSLPRPRIYADVKFNDHRVDPPVSVTDPLMSWAQEAHWSMGGLSFKRLRLQGKIEGNVDRLRSQREKLSKTQAQSPLPPAHSDLRGSKRTASPSPPPAPVATKRRRRLMALIEQDEEKEEEQVKVVSGGVRRRRLVKKLGDDFDRVASLENEVSDTTSLRARSPKSVQDGEAAKVVEEAVKSNPKGNKSEAEKSPVSVNGVRTSPRFAKRRSN</sequence>
<name>A0A8B8KJB4_ABRPR</name>